<accession>A0A9P0DEB4</accession>
<dbReference type="InterPro" id="IPR036388">
    <property type="entry name" value="WH-like_DNA-bd_sf"/>
</dbReference>
<evidence type="ECO:0000259" key="7">
    <source>
        <dbReference type="PROSITE" id="PS50186"/>
    </source>
</evidence>
<dbReference type="InterPro" id="IPR000591">
    <property type="entry name" value="DEP_dom"/>
</dbReference>
<comment type="subcellular location">
    <subcellularLocation>
        <location evidence="1">Membrane</location>
        <topology evidence="1">Multi-pass membrane protein</topology>
    </subcellularLocation>
</comment>
<dbReference type="SUPFAM" id="SSF81321">
    <property type="entry name" value="Family A G protein-coupled receptor-like"/>
    <property type="match status" value="1"/>
</dbReference>
<sequence>MEQISETSTSFENLYPALTQCFLIIICGYFAGRMNWISETEAKGINTFIGTFSLPSLIFMSLAEIELNQVNWIFLLSILIAKSIVFFSVIIITLLVGRPLKLGRAGIFAIFCTQSNDFAIGYPIVAALYKTSHPEYATYLYLMAPISLAILNPISFVLMEIGKRKRRRSMEQLLIDDGSINSTISMHKERFKVAISVIKSIFFNPIIFMTILGILGNIVFNHAVPVYLGGTLKILGSAFSASALFLLGLRMVGKVHKLTGATLVVPGILIMVKLLVLPLVTREVISALHAGHNESETVDLSTYGFLYGTFPSAPTVFVFSTQYSIDVDLIASAMVVCTFVSAPLMFVSAKMITITNCSPSEYIKQLDSFTLDISILGLIGSLWVLLVFVLTKKILRIPHKITAALVISQLIGCLGAILWNTLHQKEGWTGYIQFSLFSIGVYSSRLWTMILAVTLLFLQCRSLCFVLKLQPLFVVIGWGLPIIFSVLLLVFDTSSGTTPFEKRNPNFVYGASQAIIAISLLVLCFIVTVGCLILHQRYHRHFTRYMDLSRDIASDQEPQSTPEAETTADTAALSPNPSTSSDSGVSSVKTPKCCGLPTIAEGCCEEKESPVVDIEDILGDFDKKGSDGSTEIKGYLSVLSEDGLSPGNDGLCPTRYGCAGPRREMCQGVVRQYQQQIDDDLELIEEEPESHEPQILRHTVLLILLLCSMFVGLSLSIWTLVMEQMSGIYIELSFLDATLNFGQSIIVFAIFGLNTKEIVLPLLKYWRKLWYGANTLTLPSWHELSAETKHICDQFVTHHLQSCRLAIATDKRWRIKIYKNVFSGERFVDWLIEVGLARDRVEAVNYARHLVEGKVLRHINGVYHFYDRNLLYNFV</sequence>
<dbReference type="GO" id="GO:0055085">
    <property type="term" value="P:transmembrane transport"/>
    <property type="evidence" value="ECO:0007669"/>
    <property type="project" value="InterPro"/>
</dbReference>
<keyword evidence="9" id="KW-1185">Reference proteome</keyword>
<dbReference type="AlphaFoldDB" id="A0A9P0DEB4"/>
<evidence type="ECO:0000256" key="4">
    <source>
        <dbReference type="ARBA" id="ARBA00023136"/>
    </source>
</evidence>
<feature type="transmembrane region" description="Helical" evidence="6">
    <location>
        <begin position="369"/>
        <end position="389"/>
    </location>
</feature>
<feature type="transmembrane region" description="Helical" evidence="6">
    <location>
        <begin position="741"/>
        <end position="763"/>
    </location>
</feature>
<feature type="domain" description="DEP" evidence="7">
    <location>
        <begin position="801"/>
        <end position="875"/>
    </location>
</feature>
<dbReference type="GO" id="GO:0016020">
    <property type="term" value="C:membrane"/>
    <property type="evidence" value="ECO:0007669"/>
    <property type="project" value="UniProtKB-SubCell"/>
</dbReference>
<feature type="transmembrane region" description="Helical" evidence="6">
    <location>
        <begin position="69"/>
        <end position="96"/>
    </location>
</feature>
<dbReference type="SUPFAM" id="SSF46785">
    <property type="entry name" value="Winged helix' DNA-binding domain"/>
    <property type="match status" value="1"/>
</dbReference>
<feature type="transmembrane region" description="Helical" evidence="6">
    <location>
        <begin position="327"/>
        <end position="349"/>
    </location>
</feature>
<evidence type="ECO:0000313" key="8">
    <source>
        <dbReference type="EMBL" id="CAH1115315.1"/>
    </source>
</evidence>
<dbReference type="Gene3D" id="1.20.1070.10">
    <property type="entry name" value="Rhodopsin 7-helix transmembrane proteins"/>
    <property type="match status" value="1"/>
</dbReference>
<dbReference type="InterPro" id="IPR037368">
    <property type="entry name" value="GPR155_DEP"/>
</dbReference>
<dbReference type="Pfam" id="PF00610">
    <property type="entry name" value="DEP"/>
    <property type="match status" value="1"/>
</dbReference>
<feature type="transmembrane region" description="Helical" evidence="6">
    <location>
        <begin position="401"/>
        <end position="419"/>
    </location>
</feature>
<feature type="region of interest" description="Disordered" evidence="5">
    <location>
        <begin position="553"/>
        <end position="588"/>
    </location>
</feature>
<evidence type="ECO:0000256" key="5">
    <source>
        <dbReference type="SAM" id="MobiDB-lite"/>
    </source>
</evidence>
<keyword evidence="4 6" id="KW-0472">Membrane</keyword>
<evidence type="ECO:0000256" key="2">
    <source>
        <dbReference type="ARBA" id="ARBA00022692"/>
    </source>
</evidence>
<dbReference type="PANTHER" id="PTHR22829:SF5">
    <property type="entry name" value="INTEGRAL MEMBRANE PROTEIN GPR155"/>
    <property type="match status" value="1"/>
</dbReference>
<dbReference type="Pfam" id="PF03547">
    <property type="entry name" value="Mem_trans"/>
    <property type="match status" value="1"/>
</dbReference>
<feature type="transmembrane region" description="Helical" evidence="6">
    <location>
        <begin position="700"/>
        <end position="721"/>
    </location>
</feature>
<evidence type="ECO:0000256" key="6">
    <source>
        <dbReference type="SAM" id="Phobius"/>
    </source>
</evidence>
<dbReference type="EMBL" id="OV651821">
    <property type="protein sequence ID" value="CAH1115315.1"/>
    <property type="molecule type" value="Genomic_DNA"/>
</dbReference>
<dbReference type="InterPro" id="IPR004776">
    <property type="entry name" value="Mem_transp_PIN-like"/>
</dbReference>
<feature type="transmembrane region" description="Helical" evidence="6">
    <location>
        <begin position="44"/>
        <end position="63"/>
    </location>
</feature>
<dbReference type="OrthoDB" id="2133778at2759"/>
<feature type="transmembrane region" description="Helical" evidence="6">
    <location>
        <begin position="14"/>
        <end position="32"/>
    </location>
</feature>
<feature type="transmembrane region" description="Helical" evidence="6">
    <location>
        <begin position="201"/>
        <end position="220"/>
    </location>
</feature>
<feature type="transmembrane region" description="Helical" evidence="6">
    <location>
        <begin position="511"/>
        <end position="534"/>
    </location>
</feature>
<feature type="transmembrane region" description="Helical" evidence="6">
    <location>
        <begin position="300"/>
        <end position="320"/>
    </location>
</feature>
<proteinExistence type="predicted"/>
<keyword evidence="2 6" id="KW-0812">Transmembrane</keyword>
<dbReference type="Proteomes" id="UP001153636">
    <property type="component" value="Chromosome 9"/>
</dbReference>
<name>A0A9P0DEB4_9CUCU</name>
<gene>
    <name evidence="8" type="ORF">PSYICH_LOCUS15081</name>
</gene>
<dbReference type="SMART" id="SM00049">
    <property type="entry name" value="DEP"/>
    <property type="match status" value="1"/>
</dbReference>
<keyword evidence="3 6" id="KW-1133">Transmembrane helix</keyword>
<feature type="transmembrane region" description="Helical" evidence="6">
    <location>
        <begin position="261"/>
        <end position="280"/>
    </location>
</feature>
<organism evidence="8 9">
    <name type="scientific">Psylliodes chrysocephalus</name>
    <dbReference type="NCBI Taxonomy" id="3402493"/>
    <lineage>
        <taxon>Eukaryota</taxon>
        <taxon>Metazoa</taxon>
        <taxon>Ecdysozoa</taxon>
        <taxon>Arthropoda</taxon>
        <taxon>Hexapoda</taxon>
        <taxon>Insecta</taxon>
        <taxon>Pterygota</taxon>
        <taxon>Neoptera</taxon>
        <taxon>Endopterygota</taxon>
        <taxon>Coleoptera</taxon>
        <taxon>Polyphaga</taxon>
        <taxon>Cucujiformia</taxon>
        <taxon>Chrysomeloidea</taxon>
        <taxon>Chrysomelidae</taxon>
        <taxon>Galerucinae</taxon>
        <taxon>Alticini</taxon>
        <taxon>Psylliodes</taxon>
    </lineage>
</organism>
<dbReference type="PANTHER" id="PTHR22829">
    <property type="entry name" value="DEP DOMAIN PROTEIN"/>
    <property type="match status" value="1"/>
</dbReference>
<evidence type="ECO:0000256" key="3">
    <source>
        <dbReference type="ARBA" id="ARBA00022989"/>
    </source>
</evidence>
<evidence type="ECO:0000256" key="1">
    <source>
        <dbReference type="ARBA" id="ARBA00004141"/>
    </source>
</evidence>
<feature type="transmembrane region" description="Helical" evidence="6">
    <location>
        <begin position="431"/>
        <end position="458"/>
    </location>
</feature>
<reference evidence="8" key="1">
    <citation type="submission" date="2022-01" db="EMBL/GenBank/DDBJ databases">
        <authorList>
            <person name="King R."/>
        </authorList>
    </citation>
    <scope>NUCLEOTIDE SEQUENCE</scope>
</reference>
<feature type="transmembrane region" description="Helical" evidence="6">
    <location>
        <begin position="141"/>
        <end position="161"/>
    </location>
</feature>
<dbReference type="CDD" id="cd04443">
    <property type="entry name" value="DEP_GPR155"/>
    <property type="match status" value="1"/>
</dbReference>
<feature type="transmembrane region" description="Helical" evidence="6">
    <location>
        <begin position="226"/>
        <end position="249"/>
    </location>
</feature>
<dbReference type="GO" id="GO:0035556">
    <property type="term" value="P:intracellular signal transduction"/>
    <property type="evidence" value="ECO:0007669"/>
    <property type="project" value="InterPro"/>
</dbReference>
<dbReference type="InterPro" id="IPR051832">
    <property type="entry name" value="mTOR-Rac_regulators"/>
</dbReference>
<feature type="transmembrane region" description="Helical" evidence="6">
    <location>
        <begin position="470"/>
        <end position="491"/>
    </location>
</feature>
<feature type="transmembrane region" description="Helical" evidence="6">
    <location>
        <begin position="108"/>
        <end position="129"/>
    </location>
</feature>
<feature type="compositionally biased region" description="Low complexity" evidence="5">
    <location>
        <begin position="561"/>
        <end position="588"/>
    </location>
</feature>
<dbReference type="Gene3D" id="1.10.10.10">
    <property type="entry name" value="Winged helix-like DNA-binding domain superfamily/Winged helix DNA-binding domain"/>
    <property type="match status" value="1"/>
</dbReference>
<evidence type="ECO:0000313" key="9">
    <source>
        <dbReference type="Proteomes" id="UP001153636"/>
    </source>
</evidence>
<dbReference type="PROSITE" id="PS50186">
    <property type="entry name" value="DEP"/>
    <property type="match status" value="1"/>
</dbReference>
<dbReference type="GO" id="GO:0030514">
    <property type="term" value="P:negative regulation of BMP signaling pathway"/>
    <property type="evidence" value="ECO:0007669"/>
    <property type="project" value="TreeGrafter"/>
</dbReference>
<protein>
    <recommendedName>
        <fullName evidence="7">DEP domain-containing protein</fullName>
    </recommendedName>
</protein>
<dbReference type="InterPro" id="IPR036390">
    <property type="entry name" value="WH_DNA-bd_sf"/>
</dbReference>